<dbReference type="EC" id="2.3.1.-" evidence="6"/>
<keyword evidence="2 3" id="KW-0012">Acyltransferase</keyword>
<evidence type="ECO:0000259" key="4">
    <source>
        <dbReference type="Pfam" id="PF13530"/>
    </source>
</evidence>
<dbReference type="InterPro" id="IPR022902">
    <property type="entry name" value="NAcTrfase_Eis"/>
</dbReference>
<dbReference type="Pfam" id="PF17668">
    <property type="entry name" value="Acetyltransf_17"/>
    <property type="match status" value="1"/>
</dbReference>
<feature type="active site" description="Proton donor" evidence="3">
    <location>
        <position position="128"/>
    </location>
</feature>
<dbReference type="NCBIfam" id="NF002367">
    <property type="entry name" value="PRK01346.1-4"/>
    <property type="match status" value="1"/>
</dbReference>
<dbReference type="Proteomes" id="UP001183410">
    <property type="component" value="Unassembled WGS sequence"/>
</dbReference>
<evidence type="ECO:0000259" key="5">
    <source>
        <dbReference type="Pfam" id="PF17668"/>
    </source>
</evidence>
<accession>A0ABU2K0Q1</accession>
<gene>
    <name evidence="6" type="ORF">RM844_31685</name>
</gene>
<dbReference type="SUPFAM" id="SSF55718">
    <property type="entry name" value="SCP-like"/>
    <property type="match status" value="1"/>
</dbReference>
<dbReference type="Gene3D" id="3.40.630.30">
    <property type="match status" value="2"/>
</dbReference>
<dbReference type="Gene3D" id="3.30.1050.10">
    <property type="entry name" value="SCP2 sterol-binding domain"/>
    <property type="match status" value="1"/>
</dbReference>
<feature type="domain" description="Eis-like acetyltransferase" evidence="5">
    <location>
        <begin position="189"/>
        <end position="299"/>
    </location>
</feature>
<name>A0ABU2K0Q1_9ACTN</name>
<dbReference type="PANTHER" id="PTHR37817">
    <property type="entry name" value="N-ACETYLTRANSFERASE EIS"/>
    <property type="match status" value="1"/>
</dbReference>
<comment type="caution">
    <text evidence="6">The sequence shown here is derived from an EMBL/GenBank/DDBJ whole genome shotgun (WGS) entry which is preliminary data.</text>
</comment>
<evidence type="ECO:0000256" key="1">
    <source>
        <dbReference type="ARBA" id="ARBA00022679"/>
    </source>
</evidence>
<keyword evidence="7" id="KW-1185">Reference proteome</keyword>
<dbReference type="EMBL" id="JAVREO010000039">
    <property type="protein sequence ID" value="MDT0270841.1"/>
    <property type="molecule type" value="Genomic_DNA"/>
</dbReference>
<evidence type="ECO:0000313" key="6">
    <source>
        <dbReference type="EMBL" id="MDT0270841.1"/>
    </source>
</evidence>
<reference evidence="7" key="1">
    <citation type="submission" date="2023-07" db="EMBL/GenBank/DDBJ databases">
        <title>30 novel species of actinomycetes from the DSMZ collection.</title>
        <authorList>
            <person name="Nouioui I."/>
        </authorList>
    </citation>
    <scope>NUCLEOTIDE SEQUENCE [LARGE SCALE GENOMIC DNA]</scope>
    <source>
        <strain evidence="7">DSM 44915</strain>
    </source>
</reference>
<keyword evidence="1 3" id="KW-0808">Transferase</keyword>
<proteinExistence type="inferred from homology"/>
<dbReference type="InterPro" id="IPR041380">
    <property type="entry name" value="Acetyltransf_17"/>
</dbReference>
<dbReference type="PANTHER" id="PTHR37817:SF1">
    <property type="entry name" value="N-ACETYLTRANSFERASE EIS"/>
    <property type="match status" value="1"/>
</dbReference>
<dbReference type="Pfam" id="PF13530">
    <property type="entry name" value="SCP2_2"/>
    <property type="match status" value="1"/>
</dbReference>
<evidence type="ECO:0000256" key="2">
    <source>
        <dbReference type="ARBA" id="ARBA00023315"/>
    </source>
</evidence>
<dbReference type="InterPro" id="IPR016181">
    <property type="entry name" value="Acyl_CoA_acyltransferase"/>
</dbReference>
<dbReference type="InterPro" id="IPR025559">
    <property type="entry name" value="Eis_dom"/>
</dbReference>
<dbReference type="SUPFAM" id="SSF55729">
    <property type="entry name" value="Acyl-CoA N-acyltransferases (Nat)"/>
    <property type="match status" value="1"/>
</dbReference>
<comment type="caution">
    <text evidence="3">Lacks conserved residue(s) required for the propagation of feature annotation.</text>
</comment>
<dbReference type="GO" id="GO:0016746">
    <property type="term" value="F:acyltransferase activity"/>
    <property type="evidence" value="ECO:0007669"/>
    <property type="project" value="UniProtKB-KW"/>
</dbReference>
<sequence length="416" mass="44852">MAELEMRAVAGDRDAASAWVRGVFTGFLDRGADVSQEEMELRLARQELSRAVGFFDGDRCVATFNSFPQRVTTVGGGQVSANAVSAVTVTATHRRRGLLTRMMLPDLRAAKERGEPVATLIAAEYRIYGRFGFGPATGFVNWRVRKARSGWDGSWSTAGLAGELSMVEDAEVRRLLPELHANCRAGTPGMVDRNDFHWDRITRQITTSPAPPATLNAVYRDADGTPRGVVCFTVAKDWDTGLPDGTATVRLMYAADDAAERALWRLLLSLDWVTTVDSGPARPDAPLPLLLPDPRAASVVETGDQLWLRPLDVPALLTARSYPAAGELVLEVRDPLGLAGGRFLLSAGPDGASCAATTRSADLTLDVGTLGRFYLGEDSVAALVAAELVAEHTNGAADRADLLFRTGRRPWCPDIF</sequence>
<dbReference type="InterPro" id="IPR036527">
    <property type="entry name" value="SCP2_sterol-bd_dom_sf"/>
</dbReference>
<comment type="subunit">
    <text evidence="3">Homohexamer; trimer of dimers.</text>
</comment>
<feature type="binding site" evidence="3">
    <location>
        <begin position="87"/>
        <end position="89"/>
    </location>
    <ligand>
        <name>acetyl-CoA</name>
        <dbReference type="ChEBI" id="CHEBI:57288"/>
    </ligand>
</feature>
<protein>
    <submittedName>
        <fullName evidence="6">GNAT family N-acetyltransferase</fullName>
        <ecNumber evidence="6">2.3.1.-</ecNumber>
    </submittedName>
</protein>
<dbReference type="Pfam" id="PF13527">
    <property type="entry name" value="Acetyltransf_9"/>
    <property type="match status" value="1"/>
</dbReference>
<dbReference type="HAMAP" id="MF_01812">
    <property type="entry name" value="Eis"/>
    <property type="match status" value="1"/>
</dbReference>
<feature type="domain" description="Enhanced intracellular survival protein" evidence="4">
    <location>
        <begin position="313"/>
        <end position="413"/>
    </location>
</feature>
<evidence type="ECO:0000313" key="7">
    <source>
        <dbReference type="Proteomes" id="UP001183410"/>
    </source>
</evidence>
<dbReference type="InterPro" id="IPR051554">
    <property type="entry name" value="Acetyltransferase_Eis"/>
</dbReference>
<feature type="active site" description="Proton acceptor; via carboxylate" evidence="3">
    <location>
        <position position="416"/>
    </location>
</feature>
<dbReference type="RefSeq" id="WP_311670905.1">
    <property type="nucleotide sequence ID" value="NZ_JAVREO010000039.1"/>
</dbReference>
<organism evidence="6 7">
    <name type="scientific">Streptomyces chisholmiae</name>
    <dbReference type="NCBI Taxonomy" id="3075540"/>
    <lineage>
        <taxon>Bacteria</taxon>
        <taxon>Bacillati</taxon>
        <taxon>Actinomycetota</taxon>
        <taxon>Actinomycetes</taxon>
        <taxon>Kitasatosporales</taxon>
        <taxon>Streptomycetaceae</taxon>
        <taxon>Streptomyces</taxon>
    </lineage>
</organism>
<comment type="similarity">
    <text evidence="3">Belongs to the acetyltransferase Eis family.</text>
</comment>
<feature type="binding site" evidence="3">
    <location>
        <begin position="95"/>
        <end position="100"/>
    </location>
    <ligand>
        <name>acetyl-CoA</name>
        <dbReference type="ChEBI" id="CHEBI:57288"/>
    </ligand>
</feature>
<evidence type="ECO:0000256" key="3">
    <source>
        <dbReference type="HAMAP-Rule" id="MF_01812"/>
    </source>
</evidence>